<proteinExistence type="predicted"/>
<feature type="region of interest" description="Disordered" evidence="1">
    <location>
        <begin position="255"/>
        <end position="287"/>
    </location>
</feature>
<reference evidence="2 3" key="1">
    <citation type="submission" date="2024-08" db="EMBL/GenBank/DDBJ databases">
        <authorList>
            <person name="Cucini C."/>
            <person name="Frati F."/>
        </authorList>
    </citation>
    <scope>NUCLEOTIDE SEQUENCE [LARGE SCALE GENOMIC DNA]</scope>
</reference>
<accession>A0ABP1S0U9</accession>
<evidence type="ECO:0008006" key="4">
    <source>
        <dbReference type="Google" id="ProtNLM"/>
    </source>
</evidence>
<evidence type="ECO:0000256" key="1">
    <source>
        <dbReference type="SAM" id="MobiDB-lite"/>
    </source>
</evidence>
<dbReference type="SUPFAM" id="SSF54695">
    <property type="entry name" value="POZ domain"/>
    <property type="match status" value="1"/>
</dbReference>
<evidence type="ECO:0000313" key="3">
    <source>
        <dbReference type="Proteomes" id="UP001642540"/>
    </source>
</evidence>
<evidence type="ECO:0000313" key="2">
    <source>
        <dbReference type="EMBL" id="CAL8140334.1"/>
    </source>
</evidence>
<dbReference type="Gene3D" id="3.30.710.10">
    <property type="entry name" value="Potassium Channel Kv1.1, Chain A"/>
    <property type="match status" value="1"/>
</dbReference>
<protein>
    <recommendedName>
        <fullName evidence="4">BTB domain-containing protein</fullName>
    </recommendedName>
</protein>
<keyword evidence="3" id="KW-1185">Reference proteome</keyword>
<dbReference type="Proteomes" id="UP001642540">
    <property type="component" value="Unassembled WGS sequence"/>
</dbReference>
<sequence>MNAEVTENGDVSFESTTELTVEFSRILRQTEDNKPKWVEVTLDLIAWDMSAFQDGAAVEVESLCNLGKNLFDLIEETDDFKIIAMDGTAFRCHKVVLTATHCGFFLAMLNTSSNWKEKQQNEWKPEPGCSKKATELFRNFIYLQNISGLGENVGVAIELLHLAHRIEYSDLFVVIKKIIMGNWDGWLPLDVALNLFDDSRKWGEGSEDLKEKAVKAIILHRVKLKTSKNCERQLTSVPGLAAELIHSSITSLLSDSAKGGSAAKHKNEDVSECENEDDSECESEDDA</sequence>
<dbReference type="EMBL" id="CAXLJM020000135">
    <property type="protein sequence ID" value="CAL8140334.1"/>
    <property type="molecule type" value="Genomic_DNA"/>
</dbReference>
<dbReference type="CDD" id="cd18186">
    <property type="entry name" value="BTB_POZ_ZBTB_KLHL-like"/>
    <property type="match status" value="1"/>
</dbReference>
<organism evidence="2 3">
    <name type="scientific">Orchesella dallaii</name>
    <dbReference type="NCBI Taxonomy" id="48710"/>
    <lineage>
        <taxon>Eukaryota</taxon>
        <taxon>Metazoa</taxon>
        <taxon>Ecdysozoa</taxon>
        <taxon>Arthropoda</taxon>
        <taxon>Hexapoda</taxon>
        <taxon>Collembola</taxon>
        <taxon>Entomobryomorpha</taxon>
        <taxon>Entomobryoidea</taxon>
        <taxon>Orchesellidae</taxon>
        <taxon>Orchesellinae</taxon>
        <taxon>Orchesella</taxon>
    </lineage>
</organism>
<name>A0ABP1S0U9_9HEXA</name>
<gene>
    <name evidence="2" type="ORF">ODALV1_LOCUS28245</name>
</gene>
<dbReference type="InterPro" id="IPR011333">
    <property type="entry name" value="SKP1/BTB/POZ_sf"/>
</dbReference>
<feature type="compositionally biased region" description="Acidic residues" evidence="1">
    <location>
        <begin position="270"/>
        <end position="287"/>
    </location>
</feature>
<comment type="caution">
    <text evidence="2">The sequence shown here is derived from an EMBL/GenBank/DDBJ whole genome shotgun (WGS) entry which is preliminary data.</text>
</comment>